<name>A0A699TXD2_TANCI</name>
<sequence>QTREALARSEAYCRALEARVAVLETHARCLEWQRQAADDFTVQHIMRTQALEAGARDDTLEDTGSSS</sequence>
<comment type="caution">
    <text evidence="1">The sequence shown here is derived from an EMBL/GenBank/DDBJ whole genome shotgun (WGS) entry which is preliminary data.</text>
</comment>
<reference evidence="1" key="1">
    <citation type="journal article" date="2019" name="Sci. Rep.">
        <title>Draft genome of Tanacetum cinerariifolium, the natural source of mosquito coil.</title>
        <authorList>
            <person name="Yamashiro T."/>
            <person name="Shiraishi A."/>
            <person name="Satake H."/>
            <person name="Nakayama K."/>
        </authorList>
    </citation>
    <scope>NUCLEOTIDE SEQUENCE</scope>
</reference>
<organism evidence="1">
    <name type="scientific">Tanacetum cinerariifolium</name>
    <name type="common">Dalmatian daisy</name>
    <name type="synonym">Chrysanthemum cinerariifolium</name>
    <dbReference type="NCBI Taxonomy" id="118510"/>
    <lineage>
        <taxon>Eukaryota</taxon>
        <taxon>Viridiplantae</taxon>
        <taxon>Streptophyta</taxon>
        <taxon>Embryophyta</taxon>
        <taxon>Tracheophyta</taxon>
        <taxon>Spermatophyta</taxon>
        <taxon>Magnoliopsida</taxon>
        <taxon>eudicotyledons</taxon>
        <taxon>Gunneridae</taxon>
        <taxon>Pentapetalae</taxon>
        <taxon>asterids</taxon>
        <taxon>campanulids</taxon>
        <taxon>Asterales</taxon>
        <taxon>Asteraceae</taxon>
        <taxon>Asteroideae</taxon>
        <taxon>Anthemideae</taxon>
        <taxon>Anthemidinae</taxon>
        <taxon>Tanacetum</taxon>
    </lineage>
</organism>
<dbReference type="AlphaFoldDB" id="A0A699TXD2"/>
<protein>
    <submittedName>
        <fullName evidence="1">Uncharacterized protein</fullName>
    </submittedName>
</protein>
<evidence type="ECO:0000313" key="1">
    <source>
        <dbReference type="EMBL" id="GFD15585.1"/>
    </source>
</evidence>
<gene>
    <name evidence="1" type="ORF">Tci_887554</name>
</gene>
<accession>A0A699TXD2</accession>
<dbReference type="EMBL" id="BKCJ011287476">
    <property type="protein sequence ID" value="GFD15585.1"/>
    <property type="molecule type" value="Genomic_DNA"/>
</dbReference>
<proteinExistence type="predicted"/>
<feature type="non-terminal residue" evidence="1">
    <location>
        <position position="1"/>
    </location>
</feature>